<dbReference type="STRING" id="1399860.A0A2C5YF68"/>
<proteinExistence type="predicted"/>
<dbReference type="AlphaFoldDB" id="A0A2C5YF68"/>
<protein>
    <submittedName>
        <fullName evidence="1">Uncharacterized protein</fullName>
    </submittedName>
</protein>
<gene>
    <name evidence="1" type="ORF">CDD81_146</name>
</gene>
<evidence type="ECO:0000313" key="1">
    <source>
        <dbReference type="EMBL" id="PHH67377.1"/>
    </source>
</evidence>
<name>A0A2C5YF68_9HYPO</name>
<reference evidence="1 2" key="1">
    <citation type="submission" date="2017-06" db="EMBL/GenBank/DDBJ databases">
        <title>Ant-infecting Ophiocordyceps genomes reveal a high diversity of potential behavioral manipulation genes and a possible major role for enterotoxins.</title>
        <authorList>
            <person name="De Bekker C."/>
            <person name="Evans H.C."/>
            <person name="Brachmann A."/>
            <person name="Hughes D.P."/>
        </authorList>
    </citation>
    <scope>NUCLEOTIDE SEQUENCE [LARGE SCALE GENOMIC DNA]</scope>
    <source>
        <strain evidence="1 2">Map64</strain>
    </source>
</reference>
<accession>A0A2C5YF68</accession>
<comment type="caution">
    <text evidence="1">The sequence shown here is derived from an EMBL/GenBank/DDBJ whole genome shotgun (WGS) entry which is preliminary data.</text>
</comment>
<sequence length="248" mass="27920">MDEQTGTPQQHQDLVQGTHVTLATLCIKAREYHRDGACRAAAKQITDALEASGPSQPDPYRHVRSELFGICSEFQPAASIRGCSLLDQITVWMKLGSGFYDGTWSRILYSFSSSQGAVRAANAPHAGDCIKTSVPLMHAFGQEPLQAARLAWLSILDVTNQDVLSELFGADEWKFEGFRIDARCLDSNTTLVFNRRGNQDTLFHHDRLHYDKPTVVQWISLRPMDWVPFSRHEPEPFCHVDAANYKTR</sequence>
<keyword evidence="2" id="KW-1185">Reference proteome</keyword>
<dbReference type="Proteomes" id="UP000226192">
    <property type="component" value="Unassembled WGS sequence"/>
</dbReference>
<dbReference type="EMBL" id="NJET01000001">
    <property type="protein sequence ID" value="PHH67377.1"/>
    <property type="molecule type" value="Genomic_DNA"/>
</dbReference>
<organism evidence="1 2">
    <name type="scientific">Ophiocordyceps australis</name>
    <dbReference type="NCBI Taxonomy" id="1399860"/>
    <lineage>
        <taxon>Eukaryota</taxon>
        <taxon>Fungi</taxon>
        <taxon>Dikarya</taxon>
        <taxon>Ascomycota</taxon>
        <taxon>Pezizomycotina</taxon>
        <taxon>Sordariomycetes</taxon>
        <taxon>Hypocreomycetidae</taxon>
        <taxon>Hypocreales</taxon>
        <taxon>Ophiocordycipitaceae</taxon>
        <taxon>Ophiocordyceps</taxon>
    </lineage>
</organism>
<evidence type="ECO:0000313" key="2">
    <source>
        <dbReference type="Proteomes" id="UP000226192"/>
    </source>
</evidence>